<dbReference type="Gene3D" id="3.40.720.10">
    <property type="entry name" value="Alkaline Phosphatase, subunit A"/>
    <property type="match status" value="1"/>
</dbReference>
<protein>
    <submittedName>
        <fullName evidence="2">DUF4976 domain-containing protein</fullName>
    </submittedName>
</protein>
<evidence type="ECO:0000313" key="3">
    <source>
        <dbReference type="Proteomes" id="UP000546464"/>
    </source>
</evidence>
<reference evidence="2 3" key="1">
    <citation type="submission" date="2020-07" db="EMBL/GenBank/DDBJ databases">
        <authorList>
            <person name="Feng X."/>
        </authorList>
    </citation>
    <scope>NUCLEOTIDE SEQUENCE [LARGE SCALE GENOMIC DNA]</scope>
    <source>
        <strain evidence="2 3">JCM31066</strain>
    </source>
</reference>
<comment type="caution">
    <text evidence="2">The sequence shown here is derived from an EMBL/GenBank/DDBJ whole genome shotgun (WGS) entry which is preliminary data.</text>
</comment>
<name>A0A842H8I6_9BACT</name>
<feature type="domain" description="N-sulphoglucosamine sulphohydrolase C-terminal" evidence="1">
    <location>
        <begin position="1"/>
        <end position="148"/>
    </location>
</feature>
<dbReference type="Pfam" id="PF16347">
    <property type="entry name" value="SGSH_C"/>
    <property type="match status" value="1"/>
</dbReference>
<evidence type="ECO:0000313" key="2">
    <source>
        <dbReference type="EMBL" id="MBC2592843.1"/>
    </source>
</evidence>
<keyword evidence="3" id="KW-1185">Reference proteome</keyword>
<gene>
    <name evidence="2" type="ORF">H5P28_01085</name>
</gene>
<dbReference type="Proteomes" id="UP000546464">
    <property type="component" value="Unassembled WGS sequence"/>
</dbReference>
<proteinExistence type="predicted"/>
<accession>A0A842H8I6</accession>
<sequence length="153" mass="17697">MYEESFRTPLVVRWPGVVQPGSINEDLVQNIDFAPTFLGMAGLPTPADMQGVSLVPLLEGKTPQDWRDSLYYHYYEYPGPHSVRRHEGVADKRYKLIHFYGPGMPDGDEWEFYDLETDPSEMHNRYGEAACADQIARLKEELQRLRSQYQVPD</sequence>
<dbReference type="AlphaFoldDB" id="A0A842H8I6"/>
<dbReference type="InterPro" id="IPR032506">
    <property type="entry name" value="SGSH_C"/>
</dbReference>
<dbReference type="InterPro" id="IPR017850">
    <property type="entry name" value="Alkaline_phosphatase_core_sf"/>
</dbReference>
<dbReference type="PANTHER" id="PTHR43108:SF6">
    <property type="entry name" value="N-SULPHOGLUCOSAMINE SULPHOHYDROLASE"/>
    <property type="match status" value="1"/>
</dbReference>
<organism evidence="2 3">
    <name type="scientific">Ruficoccus amylovorans</name>
    <dbReference type="NCBI Taxonomy" id="1804625"/>
    <lineage>
        <taxon>Bacteria</taxon>
        <taxon>Pseudomonadati</taxon>
        <taxon>Verrucomicrobiota</taxon>
        <taxon>Opitutia</taxon>
        <taxon>Puniceicoccales</taxon>
        <taxon>Cerasicoccaceae</taxon>
        <taxon>Ruficoccus</taxon>
    </lineage>
</organism>
<dbReference type="SUPFAM" id="SSF53649">
    <property type="entry name" value="Alkaline phosphatase-like"/>
    <property type="match status" value="1"/>
</dbReference>
<evidence type="ECO:0000259" key="1">
    <source>
        <dbReference type="Pfam" id="PF16347"/>
    </source>
</evidence>
<dbReference type="EMBL" id="JACHVB010000012">
    <property type="protein sequence ID" value="MBC2592843.1"/>
    <property type="molecule type" value="Genomic_DNA"/>
</dbReference>
<dbReference type="PANTHER" id="PTHR43108">
    <property type="entry name" value="N-ACETYLGLUCOSAMINE-6-SULFATASE FAMILY MEMBER"/>
    <property type="match status" value="1"/>
</dbReference>